<name>A0A5C8V4M2_9FLAO</name>
<proteinExistence type="predicted"/>
<comment type="caution">
    <text evidence="1">The sequence shown here is derived from an EMBL/GenBank/DDBJ whole genome shotgun (WGS) entry which is preliminary data.</text>
</comment>
<dbReference type="AlphaFoldDB" id="A0A5C8V4M2"/>
<dbReference type="SUPFAM" id="SSF52540">
    <property type="entry name" value="P-loop containing nucleoside triphosphate hydrolases"/>
    <property type="match status" value="1"/>
</dbReference>
<keyword evidence="2" id="KW-1185">Reference proteome</keyword>
<sequence length="314" mass="37306">MDEMIYGQKAKQLPIDQIVFVTGLARSGTTAVMNKIFQRGEHASLQYANMPFLLSPNLWNRKSTIAAHERAHKDGIIIDGNSPEEFDEYFWKAFLKDSFIKDNGLETHRVNDEVFKKYLEYISLICLAKGKNKYISKNNNNVLRLLELQKIENQKTFILFRDPLSHASSLMKLHKSFSKNQMEDPFSLKYFNYLGHHEFGLNHKPFLLTKKFEENRQEFNIETIDYWLSIWLNYYQYIMSIPLKNSWFICFEDLITEPDIVYEHIRSQIGFETALKSSKRHKPSTYEKPNYNKQLLEECQEIYVQLSHQRLYQI</sequence>
<evidence type="ECO:0008006" key="3">
    <source>
        <dbReference type="Google" id="ProtNLM"/>
    </source>
</evidence>
<accession>A0A5C8V4M2</accession>
<protein>
    <recommendedName>
        <fullName evidence="3">Sulfotransferase family protein</fullName>
    </recommendedName>
</protein>
<dbReference type="RefSeq" id="WP_147744736.1">
    <property type="nucleotide sequence ID" value="NZ_VRUR01000002.1"/>
</dbReference>
<dbReference type="Gene3D" id="3.40.50.300">
    <property type="entry name" value="P-loop containing nucleotide triphosphate hydrolases"/>
    <property type="match status" value="1"/>
</dbReference>
<gene>
    <name evidence="1" type="ORF">FVB32_15505</name>
</gene>
<reference evidence="1 2" key="1">
    <citation type="submission" date="2019-08" db="EMBL/GenBank/DDBJ databases">
        <title>Professor.</title>
        <authorList>
            <person name="Park J.S."/>
        </authorList>
    </citation>
    <scope>NUCLEOTIDE SEQUENCE [LARGE SCALE GENOMIC DNA]</scope>
    <source>
        <strain evidence="1 2">176CP5-101</strain>
    </source>
</reference>
<organism evidence="1 2">
    <name type="scientific">Flagellimonas hymeniacidonis</name>
    <dbReference type="NCBI Taxonomy" id="2603628"/>
    <lineage>
        <taxon>Bacteria</taxon>
        <taxon>Pseudomonadati</taxon>
        <taxon>Bacteroidota</taxon>
        <taxon>Flavobacteriia</taxon>
        <taxon>Flavobacteriales</taxon>
        <taxon>Flavobacteriaceae</taxon>
        <taxon>Flagellimonas</taxon>
    </lineage>
</organism>
<dbReference type="EMBL" id="VRUR01000002">
    <property type="protein sequence ID" value="TXN35965.1"/>
    <property type="molecule type" value="Genomic_DNA"/>
</dbReference>
<dbReference type="InterPro" id="IPR027417">
    <property type="entry name" value="P-loop_NTPase"/>
</dbReference>
<evidence type="ECO:0000313" key="1">
    <source>
        <dbReference type="EMBL" id="TXN35965.1"/>
    </source>
</evidence>
<dbReference type="Proteomes" id="UP000321456">
    <property type="component" value="Unassembled WGS sequence"/>
</dbReference>
<evidence type="ECO:0000313" key="2">
    <source>
        <dbReference type="Proteomes" id="UP000321456"/>
    </source>
</evidence>